<feature type="compositionally biased region" description="Polar residues" evidence="1">
    <location>
        <begin position="938"/>
        <end position="953"/>
    </location>
</feature>
<evidence type="ECO:0000256" key="1">
    <source>
        <dbReference type="SAM" id="MobiDB-lite"/>
    </source>
</evidence>
<protein>
    <submittedName>
        <fullName evidence="2">Filamentous hemagglutinin</fullName>
    </submittedName>
</protein>
<feature type="compositionally biased region" description="Polar residues" evidence="1">
    <location>
        <begin position="977"/>
        <end position="1003"/>
    </location>
</feature>
<comment type="caution">
    <text evidence="2">The sequence shown here is derived from an EMBL/GenBank/DDBJ whole genome shotgun (WGS) entry which is preliminary data.</text>
</comment>
<gene>
    <name evidence="2" type="ORF">PoB_003612400</name>
</gene>
<dbReference type="Proteomes" id="UP000735302">
    <property type="component" value="Unassembled WGS sequence"/>
</dbReference>
<feature type="compositionally biased region" description="Polar residues" evidence="1">
    <location>
        <begin position="873"/>
        <end position="909"/>
    </location>
</feature>
<feature type="compositionally biased region" description="Acidic residues" evidence="1">
    <location>
        <begin position="1084"/>
        <end position="1128"/>
    </location>
</feature>
<evidence type="ECO:0000313" key="3">
    <source>
        <dbReference type="Proteomes" id="UP000735302"/>
    </source>
</evidence>
<feature type="compositionally biased region" description="Basic and acidic residues" evidence="1">
    <location>
        <begin position="1017"/>
        <end position="1028"/>
    </location>
</feature>
<sequence length="1156" mass="126481">MTASESTEPCPSCTFEDDSGLIWSASDDNSIKDYACVDDEGDANITATGTPDRDGVQEVSIIYTNVDDEQGDSPYDDCGCRYKYVAENCKHLMQPDSGPTKISPSTRSSCRCFENSGEEFYTYRGEKRSRYNSFLEKCFSRLNHFSTVPTSARREYERNEDYENDVQATHFARTETALDMTKEDTKERSHSSLYDFKTRLSQPVSLTSRDAIIPVDRHASETQAHEKSIEISESGEGIEMLAPSSDAKMPVNRDEAKVLAPISVGKVPVSRNGSKVLAPISVGKVPVSRNRSKVLAPISVGKVPVSRNGSKVLAPGSAIKMPVSIDSSKVMAPGSATKMPLSGDSSKEQAAGSASKIPVNKDGSKELAPGSASNIPVSGDLSKEQAAGSASKIPVNKDGSKELAPGSATKMPLSENSSKEQAAGSASKIPVNKDGSKELATSSASKVPVTGDFSKTLTSTRSGGKMLRASFLDRDAEKVYRRSNDTYTEINLSKIHSVVNREKGMPDDQPHKDKSDDFLGKDFPLISSSPLFETGKVVERPKMGSSNIATSQFSKETLIVEPSRNSLSHASKQAYSKKNSGSSSKMLGFGKYYPKRDDLHEAKSSAIQQTLVANTKDDFSSENTLRNKFEGKNYQTSYKDLAGQHNVPIVSAHPLKYETDLLKKNYIDDDLEPTSNIQPQMVKKSQLDLYSNAVQDGFSTSAKKPMANVGPKIFSEDNVLKRKRFNSLPLDHEHSQDNEFTSGLFQEKTSEQKSSKFDKGSDFFDSLSLEALPVNKGFLSSNGERDPSDDLSVNSGDIKDINGRSGKNNSLMAPDLKKSAYKITEKTVRHNSLNAESFNDSQLEQARLSGRASSEQTRIFHTLGAIDKGPGQSKISNQSLRGKSSLEGTSGLGTTSKQVLDSSTSLDQRTSNERHGSGSSRVLSPIYSLTHLQERISPASQSGEKISNGSGMKSTRHDSLRTNESQLDDTRQEAENNDPTTNGKKNLSENKSQNIGKVSYASSHSRKKSIHNGNIPEENKGSAYDRKRCSSMASSWEMLRSAEGDQKNKEKTKKSVPFLRMRRKDDRLEIDSNVHSSGGSCNNGEEDDEDCTDNFDDDDGTYNDVDDEDVDTVNEEDDDNEDESDSDGNESNIDWNRKWQTLTKAKCNRTNGMLSS</sequence>
<feature type="region of interest" description="Disordered" evidence="1">
    <location>
        <begin position="330"/>
        <end position="461"/>
    </location>
</feature>
<organism evidence="2 3">
    <name type="scientific">Plakobranchus ocellatus</name>
    <dbReference type="NCBI Taxonomy" id="259542"/>
    <lineage>
        <taxon>Eukaryota</taxon>
        <taxon>Metazoa</taxon>
        <taxon>Spiralia</taxon>
        <taxon>Lophotrochozoa</taxon>
        <taxon>Mollusca</taxon>
        <taxon>Gastropoda</taxon>
        <taxon>Heterobranchia</taxon>
        <taxon>Euthyneura</taxon>
        <taxon>Panpulmonata</taxon>
        <taxon>Sacoglossa</taxon>
        <taxon>Placobranchoidea</taxon>
        <taxon>Plakobranchidae</taxon>
        <taxon>Plakobranchus</taxon>
    </lineage>
</organism>
<feature type="compositionally biased region" description="Basic and acidic residues" evidence="1">
    <location>
        <begin position="1040"/>
        <end position="1049"/>
    </location>
</feature>
<feature type="region of interest" description="Disordered" evidence="1">
    <location>
        <begin position="863"/>
        <end position="1137"/>
    </location>
</feature>
<evidence type="ECO:0000313" key="2">
    <source>
        <dbReference type="EMBL" id="GFO09619.1"/>
    </source>
</evidence>
<reference evidence="2 3" key="1">
    <citation type="journal article" date="2021" name="Elife">
        <title>Chloroplast acquisition without the gene transfer in kleptoplastic sea slugs, Plakobranchus ocellatus.</title>
        <authorList>
            <person name="Maeda T."/>
            <person name="Takahashi S."/>
            <person name="Yoshida T."/>
            <person name="Shimamura S."/>
            <person name="Takaki Y."/>
            <person name="Nagai Y."/>
            <person name="Toyoda A."/>
            <person name="Suzuki Y."/>
            <person name="Arimoto A."/>
            <person name="Ishii H."/>
            <person name="Satoh N."/>
            <person name="Nishiyama T."/>
            <person name="Hasebe M."/>
            <person name="Maruyama T."/>
            <person name="Minagawa J."/>
            <person name="Obokata J."/>
            <person name="Shigenobu S."/>
        </authorList>
    </citation>
    <scope>NUCLEOTIDE SEQUENCE [LARGE SCALE GENOMIC DNA]</scope>
</reference>
<feature type="region of interest" description="Disordered" evidence="1">
    <location>
        <begin position="777"/>
        <end position="813"/>
    </location>
</feature>
<keyword evidence="3" id="KW-1185">Reference proteome</keyword>
<accession>A0AAV4AP87</accession>
<name>A0AAV4AP87_9GAST</name>
<feature type="compositionally biased region" description="Polar residues" evidence="1">
    <location>
        <begin position="1073"/>
        <end position="1083"/>
    </location>
</feature>
<feature type="compositionally biased region" description="Basic and acidic residues" evidence="1">
    <location>
        <begin position="1063"/>
        <end position="1072"/>
    </location>
</feature>
<proteinExistence type="predicted"/>
<dbReference type="AlphaFoldDB" id="A0AAV4AP87"/>
<dbReference type="EMBL" id="BLXT01004113">
    <property type="protein sequence ID" value="GFO09619.1"/>
    <property type="molecule type" value="Genomic_DNA"/>
</dbReference>
<feature type="compositionally biased region" description="Basic and acidic residues" evidence="1">
    <location>
        <begin position="499"/>
        <end position="520"/>
    </location>
</feature>
<feature type="region of interest" description="Disordered" evidence="1">
    <location>
        <begin position="498"/>
        <end position="520"/>
    </location>
</feature>